<evidence type="ECO:0000256" key="1">
    <source>
        <dbReference type="SAM" id="MobiDB-lite"/>
    </source>
</evidence>
<organism evidence="2">
    <name type="scientific">Tanacetum cinerariifolium</name>
    <name type="common">Dalmatian daisy</name>
    <name type="synonym">Chrysanthemum cinerariifolium</name>
    <dbReference type="NCBI Taxonomy" id="118510"/>
    <lineage>
        <taxon>Eukaryota</taxon>
        <taxon>Viridiplantae</taxon>
        <taxon>Streptophyta</taxon>
        <taxon>Embryophyta</taxon>
        <taxon>Tracheophyta</taxon>
        <taxon>Spermatophyta</taxon>
        <taxon>Magnoliopsida</taxon>
        <taxon>eudicotyledons</taxon>
        <taxon>Gunneridae</taxon>
        <taxon>Pentapetalae</taxon>
        <taxon>asterids</taxon>
        <taxon>campanulids</taxon>
        <taxon>Asterales</taxon>
        <taxon>Asteraceae</taxon>
        <taxon>Asteroideae</taxon>
        <taxon>Anthemideae</taxon>
        <taxon>Anthemidinae</taxon>
        <taxon>Tanacetum</taxon>
    </lineage>
</organism>
<gene>
    <name evidence="2" type="ORF">Tci_027551</name>
</gene>
<proteinExistence type="predicted"/>
<sequence>MNDIVSSDEEWEESDYGNPPNITTDSSFKPYLNAQENDDIEKEDERSRKKRKGNNNILNKTPKSDNKNNEQPSKKDYKSDKFEAIKYSLGPNKEYIVISSCEYNAWERNEDSVSHIYQDIFWKTDKGWTVMHTIE</sequence>
<feature type="region of interest" description="Disordered" evidence="1">
    <location>
        <begin position="1"/>
        <end position="80"/>
    </location>
</feature>
<comment type="caution">
    <text evidence="2">The sequence shown here is derived from an EMBL/GenBank/DDBJ whole genome shotgun (WGS) entry which is preliminary data.</text>
</comment>
<feature type="compositionally biased region" description="Basic and acidic residues" evidence="1">
    <location>
        <begin position="62"/>
        <end position="80"/>
    </location>
</feature>
<name>A0A6L2L116_TANCI</name>
<protein>
    <submittedName>
        <fullName evidence="2">Uncharacterized protein</fullName>
    </submittedName>
</protein>
<feature type="compositionally biased region" description="Acidic residues" evidence="1">
    <location>
        <begin position="1"/>
        <end position="15"/>
    </location>
</feature>
<dbReference type="AlphaFoldDB" id="A0A6L2L116"/>
<accession>A0A6L2L116</accession>
<reference evidence="2" key="1">
    <citation type="journal article" date="2019" name="Sci. Rep.">
        <title>Draft genome of Tanacetum cinerariifolium, the natural source of mosquito coil.</title>
        <authorList>
            <person name="Yamashiro T."/>
            <person name="Shiraishi A."/>
            <person name="Satake H."/>
            <person name="Nakayama K."/>
        </authorList>
    </citation>
    <scope>NUCLEOTIDE SEQUENCE</scope>
</reference>
<dbReference type="EMBL" id="BKCJ010003518">
    <property type="protein sequence ID" value="GEU55573.1"/>
    <property type="molecule type" value="Genomic_DNA"/>
</dbReference>
<evidence type="ECO:0000313" key="2">
    <source>
        <dbReference type="EMBL" id="GEU55573.1"/>
    </source>
</evidence>